<evidence type="ECO:0000256" key="2">
    <source>
        <dbReference type="ARBA" id="ARBA00009003"/>
    </source>
</evidence>
<dbReference type="EMBL" id="MCBR01005526">
    <property type="protein sequence ID" value="RKF78517.1"/>
    <property type="molecule type" value="Genomic_DNA"/>
</dbReference>
<keyword evidence="9" id="KW-0472">Membrane</keyword>
<evidence type="ECO:0000256" key="10">
    <source>
        <dbReference type="ARBA" id="ARBA00060399"/>
    </source>
</evidence>
<dbReference type="SUPFAM" id="SSF53448">
    <property type="entry name" value="Nucleotide-diphospho-sugar transferases"/>
    <property type="match status" value="1"/>
</dbReference>
<evidence type="ECO:0000256" key="6">
    <source>
        <dbReference type="ARBA" id="ARBA00022968"/>
    </source>
</evidence>
<keyword evidence="7" id="KW-1133">Transmembrane helix</keyword>
<dbReference type="FunFam" id="3.90.550.20:FF:000002">
    <property type="entry name" value="Initiation-specific alpha-1,6-mannosyltransferase"/>
    <property type="match status" value="1"/>
</dbReference>
<reference evidence="11 12" key="1">
    <citation type="journal article" date="2018" name="BMC Genomics">
        <title>Comparative genome analyses reveal sequence features reflecting distinct modes of host-adaptation between dicot and monocot powdery mildew.</title>
        <authorList>
            <person name="Wu Y."/>
            <person name="Ma X."/>
            <person name="Pan Z."/>
            <person name="Kale S.D."/>
            <person name="Song Y."/>
            <person name="King H."/>
            <person name="Zhang Q."/>
            <person name="Presley C."/>
            <person name="Deng X."/>
            <person name="Wei C.I."/>
            <person name="Xiao S."/>
        </authorList>
    </citation>
    <scope>NUCLEOTIDE SEQUENCE [LARGE SCALE GENOMIC DNA]</scope>
    <source>
        <strain evidence="11">UCSC1</strain>
    </source>
</reference>
<keyword evidence="8" id="KW-0333">Golgi apparatus</keyword>
<dbReference type="AlphaFoldDB" id="A0A420IVF4"/>
<comment type="caution">
    <text evidence="11">The sequence shown here is derived from an EMBL/GenBank/DDBJ whole genome shotgun (WGS) entry which is preliminary data.</text>
</comment>
<evidence type="ECO:0000256" key="3">
    <source>
        <dbReference type="ARBA" id="ARBA00022676"/>
    </source>
</evidence>
<comment type="subcellular location">
    <subcellularLocation>
        <location evidence="10">Endomembrane system</location>
        <topology evidence="10">Single-pass type II membrane protein</topology>
    </subcellularLocation>
    <subcellularLocation>
        <location evidence="1">Golgi apparatus membrane</location>
        <topology evidence="1">Single-pass membrane protein</topology>
    </subcellularLocation>
</comment>
<accession>A0A420IVF4</accession>
<dbReference type="PANTHER" id="PTHR31834">
    <property type="entry name" value="INITIATION-SPECIFIC ALPHA-1,6-MANNOSYLTRANSFERASE"/>
    <property type="match status" value="1"/>
</dbReference>
<dbReference type="Gene3D" id="3.90.550.20">
    <property type="match status" value="1"/>
</dbReference>
<dbReference type="PANTHER" id="PTHR31834:SF1">
    <property type="entry name" value="INITIATION-SPECIFIC ALPHA-1,6-MANNOSYLTRANSFERASE"/>
    <property type="match status" value="1"/>
</dbReference>
<keyword evidence="3 11" id="KW-0328">Glycosyltransferase</keyword>
<organism evidence="11 12">
    <name type="scientific">Golovinomyces cichoracearum</name>
    <dbReference type="NCBI Taxonomy" id="62708"/>
    <lineage>
        <taxon>Eukaryota</taxon>
        <taxon>Fungi</taxon>
        <taxon>Dikarya</taxon>
        <taxon>Ascomycota</taxon>
        <taxon>Pezizomycotina</taxon>
        <taxon>Leotiomycetes</taxon>
        <taxon>Erysiphales</taxon>
        <taxon>Erysiphaceae</taxon>
        <taxon>Golovinomyces</taxon>
    </lineage>
</organism>
<dbReference type="InterPro" id="IPR039367">
    <property type="entry name" value="Och1-like"/>
</dbReference>
<dbReference type="InterPro" id="IPR007577">
    <property type="entry name" value="GlycoTrfase_DXD_sugar-bd_CS"/>
</dbReference>
<sequence>MLTFRRALLAAFFIITIYYLTHLNKSPSSLHLDVANKPSEVHVLSDTQVISDRKMGNSQQPLKDMSHASIRQRLAYQYPYDVEIRFPAYIWQTWKFTPASGEFKENYRLAEASWTELHPSFIHEVITDQVAIYLIRHLYASIPEILEAYQALPLAVLKADFFRYLILFARGGIYSDIDTYAIKSATEWLPESVPKKSIGLIIGIESDPYIKDTVSQSSRRILFCQWTIQSKPGHPALLEVIAKITENISEKINNGSMPVFDVNNAKEFTGSILWTNVMFEYFNDARYFDVGLSRENISWNDFTGMKTPKKVGDVAILPITSFSPGINQMGSEGFDSPMAYVRHEFAGTWKPEPRQSNIM</sequence>
<keyword evidence="4 11" id="KW-0808">Transferase</keyword>
<dbReference type="GO" id="GO:0000009">
    <property type="term" value="F:alpha-1,6-mannosyltransferase activity"/>
    <property type="evidence" value="ECO:0007669"/>
    <property type="project" value="InterPro"/>
</dbReference>
<dbReference type="InterPro" id="IPR029044">
    <property type="entry name" value="Nucleotide-diphossugar_trans"/>
</dbReference>
<protein>
    <submittedName>
        <fullName evidence="11">Initiation-specific alpha-1,6-mannosyltransferase</fullName>
    </submittedName>
</protein>
<dbReference type="GO" id="GO:0006487">
    <property type="term" value="P:protein N-linked glycosylation"/>
    <property type="evidence" value="ECO:0007669"/>
    <property type="project" value="TreeGrafter"/>
</dbReference>
<dbReference type="Pfam" id="PF04488">
    <property type="entry name" value="Gly_transf_sug"/>
    <property type="match status" value="1"/>
</dbReference>
<name>A0A420IVF4_9PEZI</name>
<gene>
    <name evidence="11" type="ORF">GcC1_055025</name>
</gene>
<keyword evidence="5" id="KW-0812">Transmembrane</keyword>
<comment type="similarity">
    <text evidence="2">Belongs to the glycosyltransferase 32 family.</text>
</comment>
<evidence type="ECO:0000256" key="5">
    <source>
        <dbReference type="ARBA" id="ARBA00022692"/>
    </source>
</evidence>
<evidence type="ECO:0000256" key="7">
    <source>
        <dbReference type="ARBA" id="ARBA00022989"/>
    </source>
</evidence>
<evidence type="ECO:0000256" key="8">
    <source>
        <dbReference type="ARBA" id="ARBA00023034"/>
    </source>
</evidence>
<evidence type="ECO:0000256" key="1">
    <source>
        <dbReference type="ARBA" id="ARBA00004194"/>
    </source>
</evidence>
<dbReference type="Proteomes" id="UP000285405">
    <property type="component" value="Unassembled WGS sequence"/>
</dbReference>
<evidence type="ECO:0000256" key="9">
    <source>
        <dbReference type="ARBA" id="ARBA00023136"/>
    </source>
</evidence>
<evidence type="ECO:0000313" key="11">
    <source>
        <dbReference type="EMBL" id="RKF78517.1"/>
    </source>
</evidence>
<evidence type="ECO:0000313" key="12">
    <source>
        <dbReference type="Proteomes" id="UP000285405"/>
    </source>
</evidence>
<proteinExistence type="inferred from homology"/>
<keyword evidence="6" id="KW-0735">Signal-anchor</keyword>
<evidence type="ECO:0000256" key="4">
    <source>
        <dbReference type="ARBA" id="ARBA00022679"/>
    </source>
</evidence>
<dbReference type="OrthoDB" id="411251at2759"/>
<dbReference type="GO" id="GO:0000136">
    <property type="term" value="C:mannan polymerase complex"/>
    <property type="evidence" value="ECO:0007669"/>
    <property type="project" value="TreeGrafter"/>
</dbReference>